<gene>
    <name evidence="2" type="ORF">GSF22_04560</name>
</gene>
<protein>
    <submittedName>
        <fullName evidence="2">DUF4326 domain-containing protein</fullName>
    </submittedName>
</protein>
<sequence length="96" mass="10763">MTARRIQRRRTAGWRMPTGAVYVGRPTRWGNRFGADNTLGSRAGAVRLFRLWVAAHPDYADAVRAELAGKTLACWCPLDQPCHADELLRIANEATR</sequence>
<keyword evidence="3" id="KW-1185">Reference proteome</keyword>
<proteinExistence type="predicted"/>
<evidence type="ECO:0000259" key="1">
    <source>
        <dbReference type="Pfam" id="PF14216"/>
    </source>
</evidence>
<feature type="domain" description="DUF4326" evidence="1">
    <location>
        <begin position="10"/>
        <end position="88"/>
    </location>
</feature>
<dbReference type="EMBL" id="WVUH01000020">
    <property type="protein sequence ID" value="MBO4205285.1"/>
    <property type="molecule type" value="Genomic_DNA"/>
</dbReference>
<dbReference type="Proteomes" id="UP000823521">
    <property type="component" value="Unassembled WGS sequence"/>
</dbReference>
<name>A0ABS3VL65_MICEH</name>
<evidence type="ECO:0000313" key="2">
    <source>
        <dbReference type="EMBL" id="MBO4205285.1"/>
    </source>
</evidence>
<reference evidence="2 3" key="1">
    <citation type="submission" date="2019-12" db="EMBL/GenBank/DDBJ databases">
        <title>Whole genome sequencing of endophytic Actinobacterium Micromonospora sp. MPMI6T.</title>
        <authorList>
            <person name="Evv R."/>
            <person name="Podile A.R."/>
        </authorList>
    </citation>
    <scope>NUCLEOTIDE SEQUENCE [LARGE SCALE GENOMIC DNA]</scope>
    <source>
        <strain evidence="2 3">MPMI6</strain>
    </source>
</reference>
<dbReference type="InterPro" id="IPR025475">
    <property type="entry name" value="DUF4326"/>
</dbReference>
<evidence type="ECO:0000313" key="3">
    <source>
        <dbReference type="Proteomes" id="UP000823521"/>
    </source>
</evidence>
<accession>A0ABS3VL65</accession>
<comment type="caution">
    <text evidence="2">The sequence shown here is derived from an EMBL/GenBank/DDBJ whole genome shotgun (WGS) entry which is preliminary data.</text>
</comment>
<organism evidence="2 3">
    <name type="scientific">Micromonospora echinofusca</name>
    <dbReference type="NCBI Taxonomy" id="47858"/>
    <lineage>
        <taxon>Bacteria</taxon>
        <taxon>Bacillati</taxon>
        <taxon>Actinomycetota</taxon>
        <taxon>Actinomycetes</taxon>
        <taxon>Micromonosporales</taxon>
        <taxon>Micromonosporaceae</taxon>
        <taxon>Micromonospora</taxon>
    </lineage>
</organism>
<dbReference type="Pfam" id="PF14216">
    <property type="entry name" value="DUF4326"/>
    <property type="match status" value="1"/>
</dbReference>